<sequence>MYRYGDPTVDAPAGGAGGSRWDTERFLRERDVRHEPGRRERRSAVEVIDRVEKRAPSLVDDYLNAQEKYGPPARRPERVYEDAHLVSNAAAIVPFKEHRRSSRSPPRKPKLLRRQSSLDTFDRAAARYASDYYQYDRDDYGPPLAPVTARRHSPPPEPDIDSVRVAEPDYYGDEEYRRMRGRDRSATPRGRSYSLREEIVKERVERPYPRRGKTKVSKRLVHPRALNDLGYAYEEDTENNIIILQALSKDNIHELVNLSRDIRQRPRVEEIKEKERIVTKTRRESVSVERTRSKSQHRSKSAARPIFELVEPREHRHVSSPVTVMAPAPVPAPVQVIKPRPRRLSSPIRYVHHHHVEEIIQPNADVQLMLPERHRRELRTEMRPTEEHRLITPDDLRPGEVLEIRRDHKAPTQRLIRAMMATLT</sequence>
<protein>
    <submittedName>
        <fullName evidence="1">Uncharacterized protein</fullName>
    </submittedName>
</protein>
<dbReference type="EMBL" id="JALBCA010000040">
    <property type="protein sequence ID" value="KAI2387284.1"/>
    <property type="molecule type" value="Genomic_DNA"/>
</dbReference>
<evidence type="ECO:0000313" key="1">
    <source>
        <dbReference type="EMBL" id="KAI2387284.1"/>
    </source>
</evidence>
<proteinExistence type="predicted"/>
<name>A0ACB8UX34_9EURO</name>
<accession>A0ACB8UX34</accession>
<gene>
    <name evidence="1" type="ORF">LOY88_003153</name>
</gene>
<organism evidence="1">
    <name type="scientific">Ophidiomyces ophidiicola</name>
    <dbReference type="NCBI Taxonomy" id="1387563"/>
    <lineage>
        <taxon>Eukaryota</taxon>
        <taxon>Fungi</taxon>
        <taxon>Dikarya</taxon>
        <taxon>Ascomycota</taxon>
        <taxon>Pezizomycotina</taxon>
        <taxon>Eurotiomycetes</taxon>
        <taxon>Eurotiomycetidae</taxon>
        <taxon>Onygenales</taxon>
        <taxon>Onygenaceae</taxon>
        <taxon>Ophidiomyces</taxon>
    </lineage>
</organism>
<comment type="caution">
    <text evidence="1">The sequence shown here is derived from an EMBL/GenBank/DDBJ whole genome shotgun (WGS) entry which is preliminary data.</text>
</comment>
<reference evidence="1" key="1">
    <citation type="journal article" date="2022" name="bioRxiv">
        <title>Population genetic analysis of Ophidiomyces ophidiicola, the causative agent of snake fungal disease, indicates recent introductions to the USA.</title>
        <authorList>
            <person name="Ladner J.T."/>
            <person name="Palmer J.M."/>
            <person name="Ettinger C.L."/>
            <person name="Stajich J.E."/>
            <person name="Farrell T.M."/>
            <person name="Glorioso B.M."/>
            <person name="Lawson B."/>
            <person name="Price S.J."/>
            <person name="Stengle A.G."/>
            <person name="Grear D.A."/>
            <person name="Lorch J.M."/>
        </authorList>
    </citation>
    <scope>NUCLEOTIDE SEQUENCE</scope>
    <source>
        <strain evidence="1">NWHC 24266-5</strain>
    </source>
</reference>